<comment type="caution">
    <text evidence="2">The sequence shown here is derived from an EMBL/GenBank/DDBJ whole genome shotgun (WGS) entry which is preliminary data.</text>
</comment>
<evidence type="ECO:0000313" key="3">
    <source>
        <dbReference type="Proteomes" id="UP000532746"/>
    </source>
</evidence>
<reference evidence="2 3" key="1">
    <citation type="submission" date="2020-08" db="EMBL/GenBank/DDBJ databases">
        <title>Genomic Encyclopedia of Type Strains, Phase IV (KMG-IV): sequencing the most valuable type-strain genomes for metagenomic binning, comparative biology and taxonomic classification.</title>
        <authorList>
            <person name="Goeker M."/>
        </authorList>
    </citation>
    <scope>NUCLEOTIDE SEQUENCE [LARGE SCALE GENOMIC DNA]</scope>
    <source>
        <strain evidence="2 3">DSM 26718</strain>
    </source>
</reference>
<sequence length="237" mass="25868">MRLTPILFFALTATLARAQNPNIEQVGAAGQANLNALGTGAAAPVYMGRTDGVVGNPYVVARWLSARLVTSSPVPLAPVPLKYDVLNQRLLMRRVGSRDSLLLDDRLLTGFVLEEPATSTAPARERVFRRFTEAPLAPQRAQYVEVLHEGKYAFLKQHRKVVQKAPVSSGYGADSKTAELQDQNLYYVRRPDGRLLPVKLTGKSLLAAAPELAPVVKAAAPRTEEDWAAAFRNADPR</sequence>
<gene>
    <name evidence="2" type="ORF">HNQ93_001477</name>
</gene>
<evidence type="ECO:0000313" key="2">
    <source>
        <dbReference type="EMBL" id="MBB6058631.1"/>
    </source>
</evidence>
<protein>
    <submittedName>
        <fullName evidence="2">Uncharacterized protein</fullName>
    </submittedName>
</protein>
<accession>A0A7W9SZI8</accession>
<dbReference type="RefSeq" id="WP_183403173.1">
    <property type="nucleotide sequence ID" value="NZ_JACHGG010000002.1"/>
</dbReference>
<organism evidence="2 3">
    <name type="scientific">Hymenobacter luteus</name>
    <dbReference type="NCBI Taxonomy" id="1411122"/>
    <lineage>
        <taxon>Bacteria</taxon>
        <taxon>Pseudomonadati</taxon>
        <taxon>Bacteroidota</taxon>
        <taxon>Cytophagia</taxon>
        <taxon>Cytophagales</taxon>
        <taxon>Hymenobacteraceae</taxon>
        <taxon>Hymenobacter</taxon>
    </lineage>
</organism>
<proteinExistence type="predicted"/>
<keyword evidence="1" id="KW-0732">Signal</keyword>
<feature type="signal peptide" evidence="1">
    <location>
        <begin position="1"/>
        <end position="18"/>
    </location>
</feature>
<keyword evidence="3" id="KW-1185">Reference proteome</keyword>
<name>A0A7W9SZI8_9BACT</name>
<evidence type="ECO:0000256" key="1">
    <source>
        <dbReference type="SAM" id="SignalP"/>
    </source>
</evidence>
<dbReference type="EMBL" id="JACHGG010000002">
    <property type="protein sequence ID" value="MBB6058631.1"/>
    <property type="molecule type" value="Genomic_DNA"/>
</dbReference>
<dbReference type="Proteomes" id="UP000532746">
    <property type="component" value="Unassembled WGS sequence"/>
</dbReference>
<feature type="chain" id="PRO_5031256140" evidence="1">
    <location>
        <begin position="19"/>
        <end position="237"/>
    </location>
</feature>
<dbReference type="AlphaFoldDB" id="A0A7W9SZI8"/>